<feature type="binding site" evidence="11">
    <location>
        <begin position="250"/>
        <end position="251"/>
    </location>
    <ligand>
        <name>substrate</name>
    </ligand>
</feature>
<comment type="caution">
    <text evidence="11">Lacks conserved residue(s) required for the propagation of feature annotation.</text>
</comment>
<comment type="pathway">
    <text evidence="3 11">Pyrimidine metabolism; UMP biosynthesis via de novo pathway; orotate from (S)-dihydroorotate (quinone route): step 1/1.</text>
</comment>
<feature type="active site" description="Nucleophile" evidence="11">
    <location>
        <position position="184"/>
    </location>
</feature>
<keyword evidence="11" id="KW-1003">Cell membrane</keyword>
<dbReference type="RefSeq" id="WP_394823494.1">
    <property type="nucleotide sequence ID" value="NZ_CP089984.1"/>
</dbReference>
<dbReference type="InterPro" id="IPR013785">
    <property type="entry name" value="Aldolase_TIM"/>
</dbReference>
<comment type="function">
    <text evidence="1 11">Catalyzes the conversion of dihydroorotate to orotate with quinone as electron acceptor.</text>
</comment>
<dbReference type="EMBL" id="CP089984">
    <property type="protein sequence ID" value="WXB13875.1"/>
    <property type="molecule type" value="Genomic_DNA"/>
</dbReference>
<feature type="binding site" evidence="11">
    <location>
        <position position="249"/>
    </location>
    <ligand>
        <name>FMN</name>
        <dbReference type="ChEBI" id="CHEBI:58210"/>
    </ligand>
</feature>
<evidence type="ECO:0000256" key="9">
    <source>
        <dbReference type="ARBA" id="ARBA00023136"/>
    </source>
</evidence>
<feature type="binding site" evidence="11">
    <location>
        <position position="304"/>
    </location>
    <ligand>
        <name>FMN</name>
        <dbReference type="ChEBI" id="CHEBI:58210"/>
    </ligand>
</feature>
<evidence type="ECO:0000256" key="11">
    <source>
        <dbReference type="HAMAP-Rule" id="MF_00225"/>
    </source>
</evidence>
<dbReference type="Pfam" id="PF01180">
    <property type="entry name" value="DHO_dh"/>
    <property type="match status" value="1"/>
</dbReference>
<dbReference type="NCBIfam" id="NF003652">
    <property type="entry name" value="PRK05286.2-5"/>
    <property type="match status" value="1"/>
</dbReference>
<feature type="domain" description="Dihydroorotate dehydrogenase catalytic" evidence="13">
    <location>
        <begin position="49"/>
        <end position="344"/>
    </location>
</feature>
<evidence type="ECO:0000256" key="4">
    <source>
        <dbReference type="ARBA" id="ARBA00005359"/>
    </source>
</evidence>
<accession>A0ABZ2LXL7</accession>
<feature type="binding site" evidence="11">
    <location>
        <position position="186"/>
    </location>
    <ligand>
        <name>substrate</name>
    </ligand>
</feature>
<feature type="binding site" evidence="11">
    <location>
        <position position="181"/>
    </location>
    <ligand>
        <name>FMN</name>
        <dbReference type="ChEBI" id="CHEBI:58210"/>
    </ligand>
</feature>
<protein>
    <recommendedName>
        <fullName evidence="11">Dihydroorotate dehydrogenase (quinone)</fullName>
        <ecNumber evidence="11">1.3.5.2</ecNumber>
    </recommendedName>
    <alternativeName>
        <fullName evidence="11">DHOdehase</fullName>
        <shortName evidence="11">DHOD</shortName>
        <shortName evidence="11">DHODase</shortName>
    </alternativeName>
    <alternativeName>
        <fullName evidence="11">Dihydroorotate oxidase</fullName>
    </alternativeName>
</protein>
<comment type="subcellular location">
    <subcellularLocation>
        <location evidence="11">Cell membrane</location>
        <topology evidence="11">Peripheral membrane protein</topology>
    </subcellularLocation>
    <subcellularLocation>
        <location evidence="2">Membrane</location>
    </subcellularLocation>
</comment>
<evidence type="ECO:0000256" key="5">
    <source>
        <dbReference type="ARBA" id="ARBA00022630"/>
    </source>
</evidence>
<evidence type="ECO:0000313" key="14">
    <source>
        <dbReference type="EMBL" id="WXB13875.1"/>
    </source>
</evidence>
<evidence type="ECO:0000256" key="12">
    <source>
        <dbReference type="SAM" id="SignalP"/>
    </source>
</evidence>
<dbReference type="InterPro" id="IPR005719">
    <property type="entry name" value="Dihydroorotate_DH_2"/>
</dbReference>
<evidence type="ECO:0000313" key="15">
    <source>
        <dbReference type="Proteomes" id="UP001370348"/>
    </source>
</evidence>
<feature type="binding site" evidence="11">
    <location>
        <position position="90"/>
    </location>
    <ligand>
        <name>FMN</name>
        <dbReference type="ChEBI" id="CHEBI:58210"/>
    </ligand>
</feature>
<evidence type="ECO:0000256" key="8">
    <source>
        <dbReference type="ARBA" id="ARBA00023002"/>
    </source>
</evidence>
<dbReference type="Proteomes" id="UP001370348">
    <property type="component" value="Chromosome"/>
</dbReference>
<dbReference type="InterPro" id="IPR001295">
    <property type="entry name" value="Dihydroorotate_DH_CS"/>
</dbReference>
<dbReference type="CDD" id="cd04738">
    <property type="entry name" value="DHOD_2_like"/>
    <property type="match status" value="1"/>
</dbReference>
<comment type="subunit">
    <text evidence="11">Monomer.</text>
</comment>
<feature type="binding site" evidence="11">
    <location>
        <position position="145"/>
    </location>
    <ligand>
        <name>FMN</name>
        <dbReference type="ChEBI" id="CHEBI:58210"/>
    </ligand>
</feature>
<evidence type="ECO:0000256" key="6">
    <source>
        <dbReference type="ARBA" id="ARBA00022643"/>
    </source>
</evidence>
<dbReference type="Gene3D" id="3.20.20.70">
    <property type="entry name" value="Aldolase class I"/>
    <property type="match status" value="1"/>
</dbReference>
<keyword evidence="9 11" id="KW-0472">Membrane</keyword>
<dbReference type="PROSITE" id="PS00912">
    <property type="entry name" value="DHODEHASE_2"/>
    <property type="match status" value="1"/>
</dbReference>
<feature type="binding site" evidence="11">
    <location>
        <position position="221"/>
    </location>
    <ligand>
        <name>FMN</name>
        <dbReference type="ChEBI" id="CHEBI:58210"/>
    </ligand>
</feature>
<gene>
    <name evidence="11" type="primary">pyrD</name>
    <name evidence="14" type="ORF">LZC94_39340</name>
</gene>
<evidence type="ECO:0000256" key="10">
    <source>
        <dbReference type="ARBA" id="ARBA00048639"/>
    </source>
</evidence>
<dbReference type="EC" id="1.3.5.2" evidence="11"/>
<reference evidence="14 15" key="1">
    <citation type="submission" date="2021-12" db="EMBL/GenBank/DDBJ databases">
        <title>Discovery of the Pendulisporaceae a myxobacterial family with distinct sporulation behavior and unique specialized metabolism.</title>
        <authorList>
            <person name="Garcia R."/>
            <person name="Popoff A."/>
            <person name="Bader C.D."/>
            <person name="Loehr J."/>
            <person name="Walesch S."/>
            <person name="Walt C."/>
            <person name="Boldt J."/>
            <person name="Bunk B."/>
            <person name="Haeckl F.J.F.P.J."/>
            <person name="Gunesch A.P."/>
            <person name="Birkelbach J."/>
            <person name="Nuebel U."/>
            <person name="Pietschmann T."/>
            <person name="Bach T."/>
            <person name="Mueller R."/>
        </authorList>
    </citation>
    <scope>NUCLEOTIDE SEQUENCE [LARGE SCALE GENOMIC DNA]</scope>
    <source>
        <strain evidence="14 15">MSr11954</strain>
    </source>
</reference>
<comment type="similarity">
    <text evidence="4 11">Belongs to the dihydroorotate dehydrogenase family. Type 2 subfamily.</text>
</comment>
<dbReference type="SUPFAM" id="SSF51395">
    <property type="entry name" value="FMN-linked oxidoreductases"/>
    <property type="match status" value="1"/>
</dbReference>
<keyword evidence="8 11" id="KW-0560">Oxidoreductase</keyword>
<keyword evidence="15" id="KW-1185">Reference proteome</keyword>
<feature type="chain" id="PRO_5046803038" description="Dihydroorotate dehydrogenase (quinone)" evidence="12">
    <location>
        <begin position="24"/>
        <end position="382"/>
    </location>
</feature>
<dbReference type="NCBIfam" id="TIGR01036">
    <property type="entry name" value="pyrD_sub2"/>
    <property type="match status" value="1"/>
</dbReference>
<dbReference type="GO" id="GO:0106430">
    <property type="term" value="F:dihydroorotate dehydrogenase (quinone) activity"/>
    <property type="evidence" value="ECO:0007669"/>
    <property type="project" value="UniProtKB-EC"/>
</dbReference>
<keyword evidence="6 11" id="KW-0288">FMN</keyword>
<name>A0ABZ2LXL7_9BACT</name>
<keyword evidence="7 11" id="KW-0665">Pyrimidine biosynthesis</keyword>
<organism evidence="14 15">
    <name type="scientific">Pendulispora albinea</name>
    <dbReference type="NCBI Taxonomy" id="2741071"/>
    <lineage>
        <taxon>Bacteria</taxon>
        <taxon>Pseudomonadati</taxon>
        <taxon>Myxococcota</taxon>
        <taxon>Myxococcia</taxon>
        <taxon>Myxococcales</taxon>
        <taxon>Sorangiineae</taxon>
        <taxon>Pendulisporaceae</taxon>
        <taxon>Pendulispora</taxon>
    </lineage>
</organism>
<evidence type="ECO:0000256" key="3">
    <source>
        <dbReference type="ARBA" id="ARBA00005161"/>
    </source>
</evidence>
<keyword evidence="5 11" id="KW-0285">Flavoprotein</keyword>
<evidence type="ECO:0000256" key="7">
    <source>
        <dbReference type="ARBA" id="ARBA00022975"/>
    </source>
</evidence>
<feature type="binding site" evidence="11">
    <location>
        <position position="70"/>
    </location>
    <ligand>
        <name>substrate</name>
    </ligand>
</feature>
<feature type="binding site" evidence="11">
    <location>
        <position position="275"/>
    </location>
    <ligand>
        <name>FMN</name>
        <dbReference type="ChEBI" id="CHEBI:58210"/>
    </ligand>
</feature>
<feature type="signal peptide" evidence="12">
    <location>
        <begin position="1"/>
        <end position="23"/>
    </location>
</feature>
<evidence type="ECO:0000256" key="2">
    <source>
        <dbReference type="ARBA" id="ARBA00004370"/>
    </source>
</evidence>
<proteinExistence type="inferred from homology"/>
<feature type="binding site" evidence="11">
    <location>
        <begin position="325"/>
        <end position="326"/>
    </location>
    <ligand>
        <name>FMN</name>
        <dbReference type="ChEBI" id="CHEBI:58210"/>
    </ligand>
</feature>
<dbReference type="InterPro" id="IPR050074">
    <property type="entry name" value="DHO_dehydrogenase"/>
</dbReference>
<feature type="binding site" evidence="11">
    <location>
        <position position="181"/>
    </location>
    <ligand>
        <name>substrate</name>
    </ligand>
</feature>
<feature type="binding site" evidence="11">
    <location>
        <begin position="115"/>
        <end position="119"/>
    </location>
    <ligand>
        <name>substrate</name>
    </ligand>
</feature>
<dbReference type="PANTHER" id="PTHR48109:SF4">
    <property type="entry name" value="DIHYDROOROTATE DEHYDROGENASE (QUINONE), MITOCHONDRIAL"/>
    <property type="match status" value="1"/>
</dbReference>
<evidence type="ECO:0000259" key="13">
    <source>
        <dbReference type="Pfam" id="PF01180"/>
    </source>
</evidence>
<comment type="catalytic activity">
    <reaction evidence="10 11">
        <text>(S)-dihydroorotate + a quinone = orotate + a quinol</text>
        <dbReference type="Rhea" id="RHEA:30187"/>
        <dbReference type="ChEBI" id="CHEBI:24646"/>
        <dbReference type="ChEBI" id="CHEBI:30839"/>
        <dbReference type="ChEBI" id="CHEBI:30864"/>
        <dbReference type="ChEBI" id="CHEBI:132124"/>
        <dbReference type="EC" id="1.3.5.2"/>
    </reaction>
</comment>
<dbReference type="PANTHER" id="PTHR48109">
    <property type="entry name" value="DIHYDROOROTATE DEHYDROGENASE (QUINONE), MITOCHONDRIAL-RELATED"/>
    <property type="match status" value="1"/>
</dbReference>
<dbReference type="InterPro" id="IPR005720">
    <property type="entry name" value="Dihydroorotate_DH_cat"/>
</dbReference>
<comment type="cofactor">
    <cofactor evidence="11">
        <name>FMN</name>
        <dbReference type="ChEBI" id="CHEBI:58210"/>
    </cofactor>
    <text evidence="11">Binds 1 FMN per subunit.</text>
</comment>
<evidence type="ECO:0000256" key="1">
    <source>
        <dbReference type="ARBA" id="ARBA00003125"/>
    </source>
</evidence>
<sequence>MYQLIRPLLFTLPPALAHSVAMAALAPVEHVTLLRRIVHAMFAVDRPELKTRVMGLDFPNPIGLAGGFDKNARRARALAALGFGYLELGTVTARAQEPNPAPNLFRLPADRALINRLGFPNEGADPVTARVQRIRRGVPVPVGISIGKSRSVPLEPVHGMVADYLSSFRAARTQADFVVVNVSSPNTAGLRAMQGQELARTLLGALQAENKAGTRVPLLVKIAPDLDQQELEALLDVGVECDLDGVVATNTTIARTGLSTDDAAVAAMGAGGLSGPPLRERSRQIVQRVRARLGPKRAVIGVGGIESADDVLAMMRAGADLVQLYTSFIYRGPGIVHSLARALADAAAQSGAVSLAELTRTAWPSEGYAPAPSPRSPASAPR</sequence>
<keyword evidence="12" id="KW-0732">Signal</keyword>
<dbReference type="HAMAP" id="MF_00225">
    <property type="entry name" value="DHO_dh_type2"/>
    <property type="match status" value="1"/>
</dbReference>